<dbReference type="InterPro" id="IPR052718">
    <property type="entry name" value="NmrA-type_oxidoreductase"/>
</dbReference>
<feature type="domain" description="NAD(P)-binding" evidence="1">
    <location>
        <begin position="7"/>
        <end position="182"/>
    </location>
</feature>
<dbReference type="RefSeq" id="WP_103886999.1">
    <property type="nucleotide sequence ID" value="NZ_FNVU01000007.1"/>
</dbReference>
<dbReference type="SUPFAM" id="SSF51735">
    <property type="entry name" value="NAD(P)-binding Rossmann-fold domains"/>
    <property type="match status" value="1"/>
</dbReference>
<accession>A0A1H6BXA5</accession>
<dbReference type="Gene3D" id="3.90.25.10">
    <property type="entry name" value="UDP-galactose 4-epimerase, domain 1"/>
    <property type="match status" value="1"/>
</dbReference>
<keyword evidence="3" id="KW-1185">Reference proteome</keyword>
<dbReference type="Gene3D" id="3.40.50.720">
    <property type="entry name" value="NAD(P)-binding Rossmann-like Domain"/>
    <property type="match status" value="1"/>
</dbReference>
<sequence length="286" mass="29668">MSIVVTGATGHLGRLVIADLLERGVGAGEIAAVVRDEGKAADLAAKGVELRIADYDRPESLKGAFRAGERVLFVSGNEPGKRLPQHAAVIDAAREARVGLLAYTSILGGQGADMALAEEHKVTERQIFAADLPYTLLRNGWYTEVYTGNLAPVLEHGAVVASAGDGRVASAARADYAAAAAVVLTGEGHENKAYELSGDTAWSFAEYAAAVSEATGREIAYQNVPSERHLEILVGAGIPAAFAEILVDVDRGIGRGLLAGTSGELSRLIGRPTTPMPDSVAAALKG</sequence>
<proteinExistence type="predicted"/>
<dbReference type="OrthoDB" id="5510591at2"/>
<gene>
    <name evidence="2" type="ORF">SAMN05216223_107292</name>
</gene>
<protein>
    <submittedName>
        <fullName evidence="2">NAD(P)H dehydrogenase (Quinone)</fullName>
    </submittedName>
</protein>
<dbReference type="PANTHER" id="PTHR47129">
    <property type="entry name" value="QUINONE OXIDOREDUCTASE 2"/>
    <property type="match status" value="1"/>
</dbReference>
<dbReference type="PANTHER" id="PTHR47129:SF1">
    <property type="entry name" value="NMRA-LIKE DOMAIN-CONTAINING PROTEIN"/>
    <property type="match status" value="1"/>
</dbReference>
<dbReference type="Pfam" id="PF13460">
    <property type="entry name" value="NAD_binding_10"/>
    <property type="match status" value="1"/>
</dbReference>
<dbReference type="EMBL" id="FNVU01000007">
    <property type="protein sequence ID" value="SEG64806.1"/>
    <property type="molecule type" value="Genomic_DNA"/>
</dbReference>
<dbReference type="Proteomes" id="UP000236754">
    <property type="component" value="Unassembled WGS sequence"/>
</dbReference>
<name>A0A1H6BXA5_9ACTN</name>
<reference evidence="2 3" key="1">
    <citation type="submission" date="2016-10" db="EMBL/GenBank/DDBJ databases">
        <authorList>
            <person name="de Groot N.N."/>
        </authorList>
    </citation>
    <scope>NUCLEOTIDE SEQUENCE [LARGE SCALE GENOMIC DNA]</scope>
    <source>
        <strain evidence="2 3">CGMCC 4.2023</strain>
    </source>
</reference>
<organism evidence="2 3">
    <name type="scientific">Actinacidiphila yanglinensis</name>
    <dbReference type="NCBI Taxonomy" id="310779"/>
    <lineage>
        <taxon>Bacteria</taxon>
        <taxon>Bacillati</taxon>
        <taxon>Actinomycetota</taxon>
        <taxon>Actinomycetes</taxon>
        <taxon>Kitasatosporales</taxon>
        <taxon>Streptomycetaceae</taxon>
        <taxon>Actinacidiphila</taxon>
    </lineage>
</organism>
<dbReference type="AlphaFoldDB" id="A0A1H6BXA5"/>
<evidence type="ECO:0000313" key="3">
    <source>
        <dbReference type="Proteomes" id="UP000236754"/>
    </source>
</evidence>
<dbReference type="CDD" id="cd05269">
    <property type="entry name" value="TMR_SDR_a"/>
    <property type="match status" value="1"/>
</dbReference>
<dbReference type="InterPro" id="IPR016040">
    <property type="entry name" value="NAD(P)-bd_dom"/>
</dbReference>
<dbReference type="InterPro" id="IPR036291">
    <property type="entry name" value="NAD(P)-bd_dom_sf"/>
</dbReference>
<evidence type="ECO:0000259" key="1">
    <source>
        <dbReference type="Pfam" id="PF13460"/>
    </source>
</evidence>
<evidence type="ECO:0000313" key="2">
    <source>
        <dbReference type="EMBL" id="SEG64806.1"/>
    </source>
</evidence>